<reference evidence="1 2" key="1">
    <citation type="submission" date="2020-08" db="EMBL/GenBank/DDBJ databases">
        <title>Genomic Encyclopedia of Type Strains, Phase IV (KMG-IV): sequencing the most valuable type-strain genomes for metagenomic binning, comparative biology and taxonomic classification.</title>
        <authorList>
            <person name="Goeker M."/>
        </authorList>
    </citation>
    <scope>NUCLEOTIDE SEQUENCE [LARGE SCALE GENOMIC DNA]</scope>
    <source>
        <strain evidence="1 2">DSM 15895</strain>
    </source>
</reference>
<dbReference type="InterPro" id="IPR027417">
    <property type="entry name" value="P-loop_NTPase"/>
</dbReference>
<dbReference type="RefSeq" id="WP_135502819.1">
    <property type="nucleotide sequence ID" value="NZ_JACHHE010000008.1"/>
</dbReference>
<dbReference type="GO" id="GO:0016301">
    <property type="term" value="F:kinase activity"/>
    <property type="evidence" value="ECO:0007669"/>
    <property type="project" value="UniProtKB-KW"/>
</dbReference>
<name>A0A7W8FVV8_9BACL</name>
<dbReference type="OrthoDB" id="1201990at2"/>
<keyword evidence="1" id="KW-0418">Kinase</keyword>
<organism evidence="1 2">
    <name type="scientific">Planococcus koreensis</name>
    <dbReference type="NCBI Taxonomy" id="112331"/>
    <lineage>
        <taxon>Bacteria</taxon>
        <taxon>Bacillati</taxon>
        <taxon>Bacillota</taxon>
        <taxon>Bacilli</taxon>
        <taxon>Bacillales</taxon>
        <taxon>Caryophanaceae</taxon>
        <taxon>Planococcus</taxon>
    </lineage>
</organism>
<comment type="caution">
    <text evidence="1">The sequence shown here is derived from an EMBL/GenBank/DDBJ whole genome shotgun (WGS) entry which is preliminary data.</text>
</comment>
<dbReference type="Gene3D" id="3.40.50.300">
    <property type="entry name" value="P-loop containing nucleotide triphosphate hydrolases"/>
    <property type="match status" value="1"/>
</dbReference>
<dbReference type="Proteomes" id="UP000525923">
    <property type="component" value="Unassembled WGS sequence"/>
</dbReference>
<dbReference type="SUPFAM" id="SSF52540">
    <property type="entry name" value="P-loop containing nucleoside triphosphate hydrolases"/>
    <property type="match status" value="1"/>
</dbReference>
<evidence type="ECO:0000313" key="1">
    <source>
        <dbReference type="EMBL" id="MBB5181252.1"/>
    </source>
</evidence>
<dbReference type="InterPro" id="IPR052922">
    <property type="entry name" value="Cytidylate_Kinase-2"/>
</dbReference>
<accession>A0A7W8FVV8</accession>
<gene>
    <name evidence="1" type="ORF">HNQ44_002717</name>
</gene>
<dbReference type="AlphaFoldDB" id="A0A7W8FVV8"/>
<keyword evidence="1" id="KW-0808">Transferase</keyword>
<keyword evidence="2" id="KW-1185">Reference proteome</keyword>
<sequence>MKIQIIGGSGTGKTTLGEYVAEREELRCIDTDRYIWKGDGFIESYAVEERLAMYRRDMESSEGYVASGSVYAWCKEGFNDRELLVFLFLDEDLRLQRLRAREAERNSPFSLDEKGEMTNEFLEWCQTYVKAEDKEMVGTYAEHAHQMAIAKSPVLKLDSSWPLEELHARIMTAYKLSAKELGGRRVQDKA</sequence>
<dbReference type="PANTHER" id="PTHR37816:SF2">
    <property type="entry name" value="DNA TOPOLOGY MODULATION PROTEIN FLAR-RELATED PROTEIN"/>
    <property type="match status" value="1"/>
</dbReference>
<proteinExistence type="predicted"/>
<evidence type="ECO:0000313" key="2">
    <source>
        <dbReference type="Proteomes" id="UP000525923"/>
    </source>
</evidence>
<protein>
    <submittedName>
        <fullName evidence="1">Adenylate kinase family enzyme</fullName>
    </submittedName>
</protein>
<dbReference type="EMBL" id="JACHHE010000008">
    <property type="protein sequence ID" value="MBB5181252.1"/>
    <property type="molecule type" value="Genomic_DNA"/>
</dbReference>
<dbReference type="Pfam" id="PF13238">
    <property type="entry name" value="AAA_18"/>
    <property type="match status" value="1"/>
</dbReference>
<dbReference type="PANTHER" id="PTHR37816">
    <property type="entry name" value="YALI0E33011P"/>
    <property type="match status" value="1"/>
</dbReference>